<proteinExistence type="predicted"/>
<evidence type="ECO:0000313" key="2">
    <source>
        <dbReference type="EMBL" id="KAH9815732.1"/>
    </source>
</evidence>
<dbReference type="Proteomes" id="UP001138500">
    <property type="component" value="Unassembled WGS sequence"/>
</dbReference>
<dbReference type="EMBL" id="RIBY02002422">
    <property type="protein sequence ID" value="KAH9815732.1"/>
    <property type="molecule type" value="Genomic_DNA"/>
</dbReference>
<accession>A0A9W7VYW2</accession>
<organism evidence="2 3">
    <name type="scientific">Teratosphaeria destructans</name>
    <dbReference type="NCBI Taxonomy" id="418781"/>
    <lineage>
        <taxon>Eukaryota</taxon>
        <taxon>Fungi</taxon>
        <taxon>Dikarya</taxon>
        <taxon>Ascomycota</taxon>
        <taxon>Pezizomycotina</taxon>
        <taxon>Dothideomycetes</taxon>
        <taxon>Dothideomycetidae</taxon>
        <taxon>Mycosphaerellales</taxon>
        <taxon>Teratosphaeriaceae</taxon>
        <taxon>Teratosphaeria</taxon>
    </lineage>
</organism>
<gene>
    <name evidence="2" type="ORF">Tdes44962_MAKER00980</name>
</gene>
<feature type="compositionally biased region" description="Basic and acidic residues" evidence="1">
    <location>
        <begin position="32"/>
        <end position="51"/>
    </location>
</feature>
<evidence type="ECO:0000256" key="1">
    <source>
        <dbReference type="SAM" id="MobiDB-lite"/>
    </source>
</evidence>
<keyword evidence="3" id="KW-1185">Reference proteome</keyword>
<dbReference type="AlphaFoldDB" id="A0A9W7VYW2"/>
<feature type="region of interest" description="Disordered" evidence="1">
    <location>
        <begin position="31"/>
        <end position="60"/>
    </location>
</feature>
<evidence type="ECO:0000313" key="3">
    <source>
        <dbReference type="Proteomes" id="UP001138500"/>
    </source>
</evidence>
<protein>
    <submittedName>
        <fullName evidence="2">Uncharacterized protein</fullName>
    </submittedName>
</protein>
<name>A0A9W7VYW2_9PEZI</name>
<reference evidence="2 3" key="1">
    <citation type="journal article" date="2018" name="IMA Fungus">
        <title>IMA Genome-F 10: Nine draft genome sequences of Claviceps purpurea s.lat., including C. arundinis, C. humidiphila, and C. cf. spartinae, pseudomolecules for the pitch canker pathogen Fusarium circinatum, draft genome of Davidsoniella eucalypti, Grosmannia galeiformis, Quambalaria eucalypti, and Teratosphaeria destructans.</title>
        <authorList>
            <person name="Wingfield B.D."/>
            <person name="Liu M."/>
            <person name="Nguyen H.D."/>
            <person name="Lane F.A."/>
            <person name="Morgan S.W."/>
            <person name="De Vos L."/>
            <person name="Wilken P.M."/>
            <person name="Duong T.A."/>
            <person name="Aylward J."/>
            <person name="Coetzee M.P."/>
            <person name="Dadej K."/>
            <person name="De Beer Z.W."/>
            <person name="Findlay W."/>
            <person name="Havenga M."/>
            <person name="Kolarik M."/>
            <person name="Menzies J.G."/>
            <person name="Naidoo K."/>
            <person name="Pochopski O."/>
            <person name="Shoukouhi P."/>
            <person name="Santana Q.C."/>
            <person name="Seifert K.A."/>
            <person name="Soal N."/>
            <person name="Steenkamp E.T."/>
            <person name="Tatham C.T."/>
            <person name="van der Nest M.A."/>
            <person name="Wingfield M.J."/>
        </authorList>
    </citation>
    <scope>NUCLEOTIDE SEQUENCE [LARGE SCALE GENOMIC DNA]</scope>
    <source>
        <strain evidence="2">CMW44962</strain>
    </source>
</reference>
<reference evidence="2 3" key="2">
    <citation type="journal article" date="2021" name="Curr. Genet.">
        <title>Genetic response to nitrogen starvation in the aggressive Eucalyptus foliar pathogen Teratosphaeria destructans.</title>
        <authorList>
            <person name="Havenga M."/>
            <person name="Wingfield B.D."/>
            <person name="Wingfield M.J."/>
            <person name="Dreyer L.L."/>
            <person name="Roets F."/>
            <person name="Aylward J."/>
        </authorList>
    </citation>
    <scope>NUCLEOTIDE SEQUENCE [LARGE SCALE GENOMIC DNA]</scope>
    <source>
        <strain evidence="2">CMW44962</strain>
    </source>
</reference>
<comment type="caution">
    <text evidence="2">The sequence shown here is derived from an EMBL/GenBank/DDBJ whole genome shotgun (WGS) entry which is preliminary data.</text>
</comment>
<sequence length="184" mass="19865">MSNYTYPNASQLATRTLVSDTQSVILLPAQGSHDHHDHDHHTSSERHHDASSKPILTTPTTDNYERAAALAAAQRAEESSLAAAVADAGGVEELEGSAAGRPGMQKRQSYDLRDKRGMHHRQGLLKGEGGAGYSFEPELIYGVPKLQLSAMKDCIFVPNLSKSYLAAVVPQLAICLELKESSNE</sequence>